<protein>
    <submittedName>
        <fullName evidence="1">Uncharacterized protein</fullName>
    </submittedName>
</protein>
<proteinExistence type="predicted"/>
<accession>A0ABS0FTM5</accession>
<evidence type="ECO:0000313" key="1">
    <source>
        <dbReference type="EMBL" id="MBF8643675.1"/>
    </source>
</evidence>
<keyword evidence="2" id="KW-1185">Reference proteome</keyword>
<reference evidence="1 2" key="1">
    <citation type="submission" date="2020-10" db="EMBL/GenBank/DDBJ databases">
        <title>Genome sequences of Pseudomonas isolates.</title>
        <authorList>
            <person name="Wessels L."/>
            <person name="Reich F."/>
            <person name="Hammerl J."/>
        </authorList>
    </citation>
    <scope>NUCLEOTIDE SEQUENCE [LARGE SCALE GENOMIC DNA]</scope>
    <source>
        <strain evidence="1 2">20-MO00624-0</strain>
    </source>
</reference>
<organism evidence="1 2">
    <name type="scientific">Pseudomonas luteola</name>
    <dbReference type="NCBI Taxonomy" id="47886"/>
    <lineage>
        <taxon>Bacteria</taxon>
        <taxon>Pseudomonadati</taxon>
        <taxon>Pseudomonadota</taxon>
        <taxon>Gammaproteobacteria</taxon>
        <taxon>Pseudomonadales</taxon>
        <taxon>Pseudomonadaceae</taxon>
        <taxon>Pseudomonas</taxon>
    </lineage>
</organism>
<dbReference type="EMBL" id="JADMCD010000020">
    <property type="protein sequence ID" value="MBF8643675.1"/>
    <property type="molecule type" value="Genomic_DNA"/>
</dbReference>
<name>A0ABS0FTM5_PSELU</name>
<gene>
    <name evidence="1" type="ORF">IRZ65_23735</name>
</gene>
<evidence type="ECO:0000313" key="2">
    <source>
        <dbReference type="Proteomes" id="UP000626180"/>
    </source>
</evidence>
<comment type="caution">
    <text evidence="1">The sequence shown here is derived from an EMBL/GenBank/DDBJ whole genome shotgun (WGS) entry which is preliminary data.</text>
</comment>
<dbReference type="RefSeq" id="WP_083603031.1">
    <property type="nucleotide sequence ID" value="NZ_FQYS01000002.1"/>
</dbReference>
<sequence>MTYAAARALKVAVYGAQSPLGQALINELLNREHEAVPLQADLKALPPRPYPQSTPGHMFSAYKVSQGWRE</sequence>
<dbReference type="Proteomes" id="UP000626180">
    <property type="component" value="Unassembled WGS sequence"/>
</dbReference>